<feature type="transmembrane region" description="Helical" evidence="1">
    <location>
        <begin position="277"/>
        <end position="296"/>
    </location>
</feature>
<dbReference type="Proteomes" id="UP000249725">
    <property type="component" value="Unassembled WGS sequence"/>
</dbReference>
<feature type="transmembrane region" description="Helical" evidence="1">
    <location>
        <begin position="158"/>
        <end position="186"/>
    </location>
</feature>
<feature type="transmembrane region" description="Helical" evidence="1">
    <location>
        <begin position="135"/>
        <end position="151"/>
    </location>
</feature>
<dbReference type="RefSeq" id="WP_111515458.1">
    <property type="nucleotide sequence ID" value="NZ_QFYR01000003.1"/>
</dbReference>
<feature type="transmembrane region" description="Helical" evidence="1">
    <location>
        <begin position="42"/>
        <end position="64"/>
    </location>
</feature>
<organism evidence="3 4">
    <name type="scientific">Phenylobacterium deserti</name>
    <dbReference type="NCBI Taxonomy" id="1914756"/>
    <lineage>
        <taxon>Bacteria</taxon>
        <taxon>Pseudomonadati</taxon>
        <taxon>Pseudomonadota</taxon>
        <taxon>Alphaproteobacteria</taxon>
        <taxon>Caulobacterales</taxon>
        <taxon>Caulobacteraceae</taxon>
        <taxon>Phenylobacterium</taxon>
    </lineage>
</organism>
<name>A0A328AFE4_9CAUL</name>
<dbReference type="AlphaFoldDB" id="A0A328AFE4"/>
<dbReference type="InterPro" id="IPR002656">
    <property type="entry name" value="Acyl_transf_3_dom"/>
</dbReference>
<dbReference type="GO" id="GO:0016020">
    <property type="term" value="C:membrane"/>
    <property type="evidence" value="ECO:0007669"/>
    <property type="project" value="TreeGrafter"/>
</dbReference>
<feature type="transmembrane region" description="Helical" evidence="1">
    <location>
        <begin position="192"/>
        <end position="211"/>
    </location>
</feature>
<keyword evidence="1" id="KW-0472">Membrane</keyword>
<feature type="domain" description="Acyltransferase 3" evidence="2">
    <location>
        <begin position="7"/>
        <end position="333"/>
    </location>
</feature>
<dbReference type="EMBL" id="QFYR01000003">
    <property type="protein sequence ID" value="RAK52134.1"/>
    <property type="molecule type" value="Genomic_DNA"/>
</dbReference>
<dbReference type="Pfam" id="PF01757">
    <property type="entry name" value="Acyl_transf_3"/>
    <property type="match status" value="1"/>
</dbReference>
<evidence type="ECO:0000313" key="3">
    <source>
        <dbReference type="EMBL" id="RAK52134.1"/>
    </source>
</evidence>
<keyword evidence="1" id="KW-0812">Transmembrane</keyword>
<feature type="transmembrane region" description="Helical" evidence="1">
    <location>
        <begin position="84"/>
        <end position="101"/>
    </location>
</feature>
<sequence length="370" mass="39969">MSAREVDLDVVRGFAILLAVGWHFNEVTGSLPIDVLLAPGRMFGWAGVDLFFVLSGFLVGRLILAESLATGRFSAGRFFIRRAFKLWPVLYTFLLAMLVLSDRSWAELLPAALHVRNYAPEGAVNQLWSLSVEEHFYLAVGLLLPILAARLRGDLRIMAWALIGICVASPVLRVIGAALGAGAHALQWQTQYRLDGLSLGVLLAVVAVRWPATFDRLVSKKRVHAALAAAGTAFLIAWPKSSVVGSTIGYSVTAIWAAAILLLTYRSGVERWARWPARGLAFLGVYSYALYVWHIAAKGVVDKLAAATHIAIPAPALVCVRYAAAVGVAYAVTRLVERPSLWLRDRVAPRVNSQRPAPTSAAVTTAPAGV</sequence>
<dbReference type="PANTHER" id="PTHR23028:SF53">
    <property type="entry name" value="ACYL_TRANSF_3 DOMAIN-CONTAINING PROTEIN"/>
    <property type="match status" value="1"/>
</dbReference>
<keyword evidence="1" id="KW-1133">Transmembrane helix</keyword>
<gene>
    <name evidence="3" type="ORF">DJ018_13340</name>
</gene>
<feature type="transmembrane region" description="Helical" evidence="1">
    <location>
        <begin position="247"/>
        <end position="265"/>
    </location>
</feature>
<accession>A0A328AFE4</accession>
<keyword evidence="4" id="KW-1185">Reference proteome</keyword>
<reference evidence="4" key="1">
    <citation type="submission" date="2018-05" db="EMBL/GenBank/DDBJ databases">
        <authorList>
            <person name="Li X."/>
        </authorList>
    </citation>
    <scope>NUCLEOTIDE SEQUENCE [LARGE SCALE GENOMIC DNA]</scope>
    <source>
        <strain evidence="4">YIM 73061</strain>
    </source>
</reference>
<protein>
    <recommendedName>
        <fullName evidence="2">Acyltransferase 3 domain-containing protein</fullName>
    </recommendedName>
</protein>
<dbReference type="GO" id="GO:0000271">
    <property type="term" value="P:polysaccharide biosynthetic process"/>
    <property type="evidence" value="ECO:0007669"/>
    <property type="project" value="TreeGrafter"/>
</dbReference>
<evidence type="ECO:0000256" key="1">
    <source>
        <dbReference type="SAM" id="Phobius"/>
    </source>
</evidence>
<proteinExistence type="predicted"/>
<dbReference type="GO" id="GO:0016747">
    <property type="term" value="F:acyltransferase activity, transferring groups other than amino-acyl groups"/>
    <property type="evidence" value="ECO:0007669"/>
    <property type="project" value="InterPro"/>
</dbReference>
<comment type="caution">
    <text evidence="3">The sequence shown here is derived from an EMBL/GenBank/DDBJ whole genome shotgun (WGS) entry which is preliminary data.</text>
</comment>
<feature type="transmembrane region" description="Helical" evidence="1">
    <location>
        <begin position="308"/>
        <end position="332"/>
    </location>
</feature>
<dbReference type="InterPro" id="IPR050879">
    <property type="entry name" value="Acyltransferase_3"/>
</dbReference>
<dbReference type="OrthoDB" id="9796461at2"/>
<evidence type="ECO:0000259" key="2">
    <source>
        <dbReference type="Pfam" id="PF01757"/>
    </source>
</evidence>
<evidence type="ECO:0000313" key="4">
    <source>
        <dbReference type="Proteomes" id="UP000249725"/>
    </source>
</evidence>
<feature type="transmembrane region" description="Helical" evidence="1">
    <location>
        <begin position="223"/>
        <end position="241"/>
    </location>
</feature>
<dbReference type="PANTHER" id="PTHR23028">
    <property type="entry name" value="ACETYLTRANSFERASE"/>
    <property type="match status" value="1"/>
</dbReference>